<protein>
    <recommendedName>
        <fullName evidence="3">HEPN domain-containing protein</fullName>
    </recommendedName>
</protein>
<dbReference type="EMBL" id="CP112998">
    <property type="protein sequence ID" value="WAC15268.1"/>
    <property type="molecule type" value="Genomic_DNA"/>
</dbReference>
<dbReference type="KEGG" id="dpf:ON006_15135"/>
<keyword evidence="2" id="KW-1185">Reference proteome</keyword>
<gene>
    <name evidence="1" type="ORF">ON006_15135</name>
</gene>
<name>A0A9E8NH96_9BACT</name>
<proteinExistence type="predicted"/>
<evidence type="ECO:0000313" key="2">
    <source>
        <dbReference type="Proteomes" id="UP001164653"/>
    </source>
</evidence>
<evidence type="ECO:0008006" key="3">
    <source>
        <dbReference type="Google" id="ProtNLM"/>
    </source>
</evidence>
<accession>A0A9E8NH96</accession>
<dbReference type="Proteomes" id="UP001164653">
    <property type="component" value="Chromosome"/>
</dbReference>
<organism evidence="1 2">
    <name type="scientific">Dyadobacter pollutisoli</name>
    <dbReference type="NCBI Taxonomy" id="2910158"/>
    <lineage>
        <taxon>Bacteria</taxon>
        <taxon>Pseudomonadati</taxon>
        <taxon>Bacteroidota</taxon>
        <taxon>Cytophagia</taxon>
        <taxon>Cytophagales</taxon>
        <taxon>Spirosomataceae</taxon>
        <taxon>Dyadobacter</taxon>
    </lineage>
</organism>
<evidence type="ECO:0000313" key="1">
    <source>
        <dbReference type="EMBL" id="WAC15268.1"/>
    </source>
</evidence>
<dbReference type="AlphaFoldDB" id="A0A9E8NH96"/>
<reference evidence="1" key="1">
    <citation type="submission" date="2022-11" db="EMBL/GenBank/DDBJ databases">
        <title>Dyadobacter pollutisoli sp. nov., isolated from plastic dumped soil.</title>
        <authorList>
            <person name="Kim J.M."/>
            <person name="Kim K.R."/>
            <person name="Lee J.K."/>
            <person name="Hao L."/>
            <person name="Jeon C.O."/>
        </authorList>
    </citation>
    <scope>NUCLEOTIDE SEQUENCE</scope>
    <source>
        <strain evidence="1">U1</strain>
    </source>
</reference>
<sequence length="132" mass="15498">MTEHLEQATHNENFCANIEKEFSEQFFDWKVTVLFYVALHLLKARSSQLSRDIGETHFDINKNANPNRDNVLRLSKGAWELYHLLYRTSQTARYEGITDFDTFQALKKADYIICQEALRKFKLYLNGVGLKC</sequence>
<dbReference type="RefSeq" id="WP_244823089.1">
    <property type="nucleotide sequence ID" value="NZ_CP112998.1"/>
</dbReference>